<dbReference type="PANTHER" id="PTHR35400">
    <property type="entry name" value="SLR1083 PROTEIN"/>
    <property type="match status" value="1"/>
</dbReference>
<reference evidence="2" key="1">
    <citation type="submission" date="2022-12" db="EMBL/GenBank/DDBJ databases">
        <title>Gycomyces niveus sp.nov.,a novel actinomycete isolated from soil in Shouguan.</title>
        <authorList>
            <person name="Yang X."/>
        </authorList>
    </citation>
    <scope>NUCLEOTIDE SEQUENCE</scope>
    <source>
        <strain evidence="2">NEAU-A15</strain>
    </source>
</reference>
<dbReference type="PANTHER" id="PTHR35400:SF3">
    <property type="entry name" value="SLL1072 PROTEIN"/>
    <property type="match status" value="1"/>
</dbReference>
<dbReference type="Pfam" id="PF05685">
    <property type="entry name" value="Uma2"/>
    <property type="match status" value="1"/>
</dbReference>
<dbReference type="SUPFAM" id="SSF52980">
    <property type="entry name" value="Restriction endonuclease-like"/>
    <property type="match status" value="1"/>
</dbReference>
<keyword evidence="2" id="KW-0255">Endonuclease</keyword>
<dbReference type="InterPro" id="IPR011335">
    <property type="entry name" value="Restrct_endonuc-II-like"/>
</dbReference>
<dbReference type="Gene3D" id="3.90.1570.10">
    <property type="entry name" value="tt1808, chain A"/>
    <property type="match status" value="1"/>
</dbReference>
<organism evidence="2 3">
    <name type="scientific">Glycomyces luteolus</name>
    <dbReference type="NCBI Taxonomy" id="2670330"/>
    <lineage>
        <taxon>Bacteria</taxon>
        <taxon>Bacillati</taxon>
        <taxon>Actinomycetota</taxon>
        <taxon>Actinomycetes</taxon>
        <taxon>Glycomycetales</taxon>
        <taxon>Glycomycetaceae</taxon>
        <taxon>Glycomyces</taxon>
    </lineage>
</organism>
<accession>A0A9X3SNQ2</accession>
<dbReference type="AlphaFoldDB" id="A0A9X3SNQ2"/>
<dbReference type="CDD" id="cd06260">
    <property type="entry name" value="DUF820-like"/>
    <property type="match status" value="1"/>
</dbReference>
<evidence type="ECO:0000259" key="1">
    <source>
        <dbReference type="Pfam" id="PF05685"/>
    </source>
</evidence>
<dbReference type="RefSeq" id="WP_270107867.1">
    <property type="nucleotide sequence ID" value="NZ_JAPZVP010000001.1"/>
</dbReference>
<dbReference type="GO" id="GO:0004519">
    <property type="term" value="F:endonuclease activity"/>
    <property type="evidence" value="ECO:0007669"/>
    <property type="project" value="UniProtKB-KW"/>
</dbReference>
<proteinExistence type="predicted"/>
<dbReference type="InterPro" id="IPR012296">
    <property type="entry name" value="Nuclease_put_TT1808"/>
</dbReference>
<evidence type="ECO:0000313" key="3">
    <source>
        <dbReference type="Proteomes" id="UP001146067"/>
    </source>
</evidence>
<gene>
    <name evidence="2" type="ORF">O1R50_00535</name>
</gene>
<dbReference type="InterPro" id="IPR008538">
    <property type="entry name" value="Uma2"/>
</dbReference>
<dbReference type="EMBL" id="JAPZVP010000001">
    <property type="protein sequence ID" value="MDA1358091.1"/>
    <property type="molecule type" value="Genomic_DNA"/>
</dbReference>
<feature type="domain" description="Putative restriction endonuclease" evidence="1">
    <location>
        <begin position="11"/>
        <end position="168"/>
    </location>
</feature>
<keyword evidence="3" id="KW-1185">Reference proteome</keyword>
<comment type="caution">
    <text evidence="2">The sequence shown here is derived from an EMBL/GenBank/DDBJ whole genome shotgun (WGS) entry which is preliminary data.</text>
</comment>
<evidence type="ECO:0000313" key="2">
    <source>
        <dbReference type="EMBL" id="MDA1358091.1"/>
    </source>
</evidence>
<keyword evidence="2" id="KW-0378">Hydrolase</keyword>
<name>A0A9X3SNQ2_9ACTN</name>
<dbReference type="Proteomes" id="UP001146067">
    <property type="component" value="Unassembled WGS sequence"/>
</dbReference>
<sequence>MATASELNPAGGQRVEVFGGNIVVSPWSKTHYRSKMRSVIRQLEPHLPEGCDAGGEPFLFMFPGRGALGPDIYVVDEALLETDAAAAPCEALWLVAEMTSNATRDNDRGRKTAIYGRSGIPVYLLFDMKDRVLIVHSDPSPDRGYRTRNTVAFGEPVRVPPPFDFDLDTSAFAVPAQRGADV</sequence>
<protein>
    <submittedName>
        <fullName evidence="2">Uma2 family endonuclease</fullName>
    </submittedName>
</protein>
<keyword evidence="2" id="KW-0540">Nuclease</keyword>